<keyword evidence="3" id="KW-1185">Reference proteome</keyword>
<organism evidence="2 3">
    <name type="scientific">Stygiobacter electus</name>
    <dbReference type="NCBI Taxonomy" id="3032292"/>
    <lineage>
        <taxon>Bacteria</taxon>
        <taxon>Pseudomonadati</taxon>
        <taxon>Ignavibacteriota</taxon>
        <taxon>Ignavibacteria</taxon>
        <taxon>Ignavibacteriales</taxon>
        <taxon>Melioribacteraceae</taxon>
        <taxon>Stygiobacter</taxon>
    </lineage>
</organism>
<keyword evidence="1" id="KW-0732">Signal</keyword>
<protein>
    <recommendedName>
        <fullName evidence="4">FMN-binding domain-containing protein</fullName>
    </recommendedName>
</protein>
<evidence type="ECO:0008006" key="4">
    <source>
        <dbReference type="Google" id="ProtNLM"/>
    </source>
</evidence>
<dbReference type="RefSeq" id="WP_321535126.1">
    <property type="nucleotide sequence ID" value="NZ_JARGDL010000004.1"/>
</dbReference>
<dbReference type="AlphaFoldDB" id="A0AAE3NZ79"/>
<proteinExistence type="predicted"/>
<evidence type="ECO:0000256" key="1">
    <source>
        <dbReference type="SAM" id="SignalP"/>
    </source>
</evidence>
<name>A0AAE3NZ79_9BACT</name>
<evidence type="ECO:0000313" key="2">
    <source>
        <dbReference type="EMBL" id="MDF1611359.1"/>
    </source>
</evidence>
<dbReference type="Proteomes" id="UP001221302">
    <property type="component" value="Unassembled WGS sequence"/>
</dbReference>
<feature type="signal peptide" evidence="1">
    <location>
        <begin position="1"/>
        <end position="27"/>
    </location>
</feature>
<comment type="caution">
    <text evidence="2">The sequence shown here is derived from an EMBL/GenBank/DDBJ whole genome shotgun (WGS) entry which is preliminary data.</text>
</comment>
<gene>
    <name evidence="2" type="ORF">P0M35_04295</name>
</gene>
<feature type="chain" id="PRO_5042113222" description="FMN-binding domain-containing protein" evidence="1">
    <location>
        <begin position="28"/>
        <end position="176"/>
    </location>
</feature>
<dbReference type="EMBL" id="JARGDL010000004">
    <property type="protein sequence ID" value="MDF1611359.1"/>
    <property type="molecule type" value="Genomic_DNA"/>
</dbReference>
<evidence type="ECO:0000313" key="3">
    <source>
        <dbReference type="Proteomes" id="UP001221302"/>
    </source>
</evidence>
<reference evidence="2" key="1">
    <citation type="submission" date="2023-03" db="EMBL/GenBank/DDBJ databases">
        <title>Stygiobacter electus gen. nov., sp. nov., facultatively anaerobic thermotolerant bacterium of the class Ignavibacteria from a well of Yessentuki mineral water deposit.</title>
        <authorList>
            <person name="Podosokorskaya O.A."/>
            <person name="Elcheninov A.G."/>
            <person name="Petrova N.F."/>
            <person name="Zavarzina D.G."/>
            <person name="Kublanov I.V."/>
            <person name="Merkel A.Y."/>
        </authorList>
    </citation>
    <scope>NUCLEOTIDE SEQUENCE</scope>
    <source>
        <strain evidence="2">09-Me</strain>
    </source>
</reference>
<sequence length="176" mass="19666">MKILNQHSSLFAAVMLCAALSVTIAKAEARQRLTQKDCSQIFLRTDDCQSSTNIEGELYCKAWYRGFGDDPDEFLGYVFLKPFSFGGTNADLLIGITENSSVYRVKARGVNSINQQFLSQFEGKRFGDSFEIARTLEDILYVPSKIKAIRGDMQTSQTISNAVKEAIDSINILKKL</sequence>
<accession>A0AAE3NZ79</accession>